<accession>A0A9Q1BP87</accession>
<organism evidence="1 2">
    <name type="scientific">Holothuria leucospilota</name>
    <name type="common">Black long sea cucumber</name>
    <name type="synonym">Mertensiothuria leucospilota</name>
    <dbReference type="NCBI Taxonomy" id="206669"/>
    <lineage>
        <taxon>Eukaryota</taxon>
        <taxon>Metazoa</taxon>
        <taxon>Echinodermata</taxon>
        <taxon>Eleutherozoa</taxon>
        <taxon>Echinozoa</taxon>
        <taxon>Holothuroidea</taxon>
        <taxon>Aspidochirotacea</taxon>
        <taxon>Aspidochirotida</taxon>
        <taxon>Holothuriidae</taxon>
        <taxon>Holothuria</taxon>
    </lineage>
</organism>
<dbReference type="Proteomes" id="UP001152320">
    <property type="component" value="Chromosome 13"/>
</dbReference>
<comment type="caution">
    <text evidence="1">The sequence shown here is derived from an EMBL/GenBank/DDBJ whole genome shotgun (WGS) entry which is preliminary data.</text>
</comment>
<dbReference type="EMBL" id="JAIZAY010000013">
    <property type="protein sequence ID" value="KAJ8030468.1"/>
    <property type="molecule type" value="Genomic_DNA"/>
</dbReference>
<gene>
    <name evidence="1" type="ORF">HOLleu_26903</name>
</gene>
<dbReference type="AlphaFoldDB" id="A0A9Q1BP87"/>
<reference evidence="1" key="1">
    <citation type="submission" date="2021-10" db="EMBL/GenBank/DDBJ databases">
        <title>Tropical sea cucumber genome reveals ecological adaptation and Cuvierian tubules defense mechanism.</title>
        <authorList>
            <person name="Chen T."/>
        </authorList>
    </citation>
    <scope>NUCLEOTIDE SEQUENCE</scope>
    <source>
        <strain evidence="1">Nanhai2018</strain>
        <tissue evidence="1">Muscle</tissue>
    </source>
</reference>
<keyword evidence="2" id="KW-1185">Reference proteome</keyword>
<evidence type="ECO:0000313" key="1">
    <source>
        <dbReference type="EMBL" id="KAJ8030468.1"/>
    </source>
</evidence>
<protein>
    <submittedName>
        <fullName evidence="1">Uncharacterized protein</fullName>
    </submittedName>
</protein>
<dbReference type="PANTHER" id="PTHR46579">
    <property type="entry name" value="F5/8 TYPE C DOMAIN-CONTAINING PROTEIN-RELATED"/>
    <property type="match status" value="1"/>
</dbReference>
<dbReference type="PANTHER" id="PTHR46579:SF1">
    <property type="entry name" value="F5_8 TYPE C DOMAIN-CONTAINING PROTEIN"/>
    <property type="match status" value="1"/>
</dbReference>
<dbReference type="OrthoDB" id="8191915at2759"/>
<proteinExistence type="predicted"/>
<name>A0A9Q1BP87_HOLLE</name>
<evidence type="ECO:0000313" key="2">
    <source>
        <dbReference type="Proteomes" id="UP001152320"/>
    </source>
</evidence>
<sequence>MQEKCSKVFTLFSIFDSPARCLVQNVKQFNGEYGCNWCYAKGEQVERGLGTARVYPVQNEPSNKRTHDSMIADGLEASKEGRSSHKGVKGLSPLLAFTYFNMVSGFGVDYMHCVLLGVCLATF</sequence>